<keyword evidence="2" id="KW-1185">Reference proteome</keyword>
<evidence type="ECO:0000313" key="1">
    <source>
        <dbReference type="EMBL" id="UQX89207.1"/>
    </source>
</evidence>
<dbReference type="EMBL" id="CP097332">
    <property type="protein sequence ID" value="UQX89207.1"/>
    <property type="molecule type" value="Genomic_DNA"/>
</dbReference>
<reference evidence="1" key="2">
    <citation type="submission" date="2022-05" db="EMBL/GenBank/DDBJ databases">
        <authorList>
            <person name="Kim J.-S."/>
            <person name="Lee K."/>
            <person name="Suh M."/>
            <person name="Eom M."/>
            <person name="Kim J.-S."/>
            <person name="Kim D.-S."/>
            <person name="Ko S.-H."/>
            <person name="Shin Y."/>
            <person name="Lee J.-S."/>
        </authorList>
    </citation>
    <scope>NUCLEOTIDE SEQUENCE</scope>
    <source>
        <strain evidence="1">N237</strain>
    </source>
</reference>
<dbReference type="RefSeq" id="WP_249773103.1">
    <property type="nucleotide sequence ID" value="NZ_CP097332.1"/>
</dbReference>
<gene>
    <name evidence="1" type="ORF">M6D93_04180</name>
</gene>
<accession>A0ABY4R115</accession>
<proteinExistence type="predicted"/>
<evidence type="ECO:0000313" key="2">
    <source>
        <dbReference type="Proteomes" id="UP001056336"/>
    </source>
</evidence>
<sequence length="185" mass="19753">MKFELVRGPDVADDGDATLIFESGKEWRVTVTRNLNAPIGGPEKLVIEAVDGSEGGKGNGGYDTEGIQTTHLRAVPIAEARRLLEGVLIQRQAQSVIERLPEDFEGEYAYAALASAIVTLTGWNVTNAVAAIARAKAGLTETQSLDRKTRDLWSTRAKRARTYGFLADLDGQPVLTAKASAALGG</sequence>
<name>A0ABY4R115_9ACTN</name>
<reference evidence="1" key="1">
    <citation type="journal article" date="2018" name="Int. J. Syst. Evol. Microbiol.">
        <title>Jatrophihabitans telluris sp. nov., isolated from sediment soil of lava forest wetlands and the emended description of the genus Jatrophihabitans.</title>
        <authorList>
            <person name="Lee K.C."/>
            <person name="Suh M.K."/>
            <person name="Eom M.K."/>
            <person name="Kim K.K."/>
            <person name="Kim J.S."/>
            <person name="Kim D.S."/>
            <person name="Ko S.H."/>
            <person name="Shin Y.K."/>
            <person name="Lee J.S."/>
        </authorList>
    </citation>
    <scope>NUCLEOTIDE SEQUENCE</scope>
    <source>
        <strain evidence="1">N237</strain>
    </source>
</reference>
<protein>
    <submittedName>
        <fullName evidence="1">Uncharacterized protein</fullName>
    </submittedName>
</protein>
<organism evidence="1 2">
    <name type="scientific">Jatrophihabitans telluris</name>
    <dbReference type="NCBI Taxonomy" id="2038343"/>
    <lineage>
        <taxon>Bacteria</taxon>
        <taxon>Bacillati</taxon>
        <taxon>Actinomycetota</taxon>
        <taxon>Actinomycetes</taxon>
        <taxon>Jatrophihabitantales</taxon>
        <taxon>Jatrophihabitantaceae</taxon>
        <taxon>Jatrophihabitans</taxon>
    </lineage>
</organism>
<dbReference type="Proteomes" id="UP001056336">
    <property type="component" value="Chromosome"/>
</dbReference>